<evidence type="ECO:0000313" key="2">
    <source>
        <dbReference type="Proteomes" id="UP000186141"/>
    </source>
</evidence>
<dbReference type="RefSeq" id="WP_083701154.1">
    <property type="nucleotide sequence ID" value="NZ_BMEH01000002.1"/>
</dbReference>
<gene>
    <name evidence="1" type="ORF">SAMN05421774_102367</name>
</gene>
<dbReference type="EMBL" id="FTOT01000002">
    <property type="protein sequence ID" value="SIS80342.1"/>
    <property type="molecule type" value="Genomic_DNA"/>
</dbReference>
<dbReference type="Proteomes" id="UP000186141">
    <property type="component" value="Unassembled WGS sequence"/>
</dbReference>
<keyword evidence="2" id="KW-1185">Reference proteome</keyword>
<organism evidence="1 2">
    <name type="scientific">Gemmobacter megaterium</name>
    <dbReference type="NCBI Taxonomy" id="1086013"/>
    <lineage>
        <taxon>Bacteria</taxon>
        <taxon>Pseudomonadati</taxon>
        <taxon>Pseudomonadota</taxon>
        <taxon>Alphaproteobacteria</taxon>
        <taxon>Rhodobacterales</taxon>
        <taxon>Paracoccaceae</taxon>
        <taxon>Gemmobacter</taxon>
    </lineage>
</organism>
<dbReference type="STRING" id="1086013.SAMN05421774_102367"/>
<dbReference type="SUPFAM" id="SSF53474">
    <property type="entry name" value="alpha/beta-Hydrolases"/>
    <property type="match status" value="1"/>
</dbReference>
<name>A0A1N7M2R5_9RHOB</name>
<proteinExistence type="predicted"/>
<dbReference type="OrthoDB" id="9785076at2"/>
<protein>
    <recommendedName>
        <fullName evidence="3">Alpha/beta hydrolase family protein</fullName>
    </recommendedName>
</protein>
<dbReference type="InterPro" id="IPR029058">
    <property type="entry name" value="AB_hydrolase_fold"/>
</dbReference>
<dbReference type="AlphaFoldDB" id="A0A1N7M2R5"/>
<sequence length="171" mass="18566">MIGHSLGGLALPFQPDLHRVDRAILVAAGPVHLREHPWPLRAGIAAMWHLHGPVLNATLGYFPGRRFLLGADVPGPAFRQWRRWCTRPGSCLADPDMPPLQSEALTCPVTLVSFTDDGMVPSTAVWRLGAWMPKAAVTRRLIAPADHGVTSIGHIAAFANRNRAVWPALVA</sequence>
<evidence type="ECO:0000313" key="1">
    <source>
        <dbReference type="EMBL" id="SIS80342.1"/>
    </source>
</evidence>
<evidence type="ECO:0008006" key="3">
    <source>
        <dbReference type="Google" id="ProtNLM"/>
    </source>
</evidence>
<reference evidence="1 2" key="1">
    <citation type="submission" date="2017-01" db="EMBL/GenBank/DDBJ databases">
        <authorList>
            <person name="Mah S.A."/>
            <person name="Swanson W.J."/>
            <person name="Moy G.W."/>
            <person name="Vacquier V.D."/>
        </authorList>
    </citation>
    <scope>NUCLEOTIDE SEQUENCE [LARGE SCALE GENOMIC DNA]</scope>
    <source>
        <strain evidence="1 2">DSM 26375</strain>
    </source>
</reference>
<accession>A0A1N7M2R5</accession>
<dbReference type="Gene3D" id="3.40.50.1820">
    <property type="entry name" value="alpha/beta hydrolase"/>
    <property type="match status" value="1"/>
</dbReference>